<evidence type="ECO:0000313" key="1">
    <source>
        <dbReference type="EMBL" id="EFF74998.1"/>
    </source>
</evidence>
<dbReference type="eggNOG" id="COG0560">
    <property type="taxonomic scope" value="Bacteria"/>
</dbReference>
<comment type="caution">
    <text evidence="1">The sequence shown here is derived from an EMBL/GenBank/DDBJ whole genome shotgun (WGS) entry which is preliminary data.</text>
</comment>
<accession>D4XDX1</accession>
<organism evidence="1 2">
    <name type="scientific">Achromobacter piechaudii ATCC 43553</name>
    <dbReference type="NCBI Taxonomy" id="742159"/>
    <lineage>
        <taxon>Bacteria</taxon>
        <taxon>Pseudomonadati</taxon>
        <taxon>Pseudomonadota</taxon>
        <taxon>Betaproteobacteria</taxon>
        <taxon>Burkholderiales</taxon>
        <taxon>Alcaligenaceae</taxon>
        <taxon>Achromobacter</taxon>
    </lineage>
</organism>
<dbReference type="Proteomes" id="UP000004510">
    <property type="component" value="Unassembled WGS sequence"/>
</dbReference>
<dbReference type="Gene3D" id="3.40.50.1000">
    <property type="entry name" value="HAD superfamily/HAD-like"/>
    <property type="match status" value="1"/>
</dbReference>
<gene>
    <name evidence="1" type="ORF">HMPREF0004_3668</name>
</gene>
<dbReference type="PATRIC" id="fig|742159.3.peg.4655"/>
<reference evidence="2" key="1">
    <citation type="submission" date="2010-03" db="EMBL/GenBank/DDBJ databases">
        <title>Complete sequence of Mobiluncus curtisii ATCC 43063.</title>
        <authorList>
            <person name="Muzny D."/>
            <person name="Qin X."/>
            <person name="Deng J."/>
            <person name="Jiang H."/>
            <person name="Liu Y."/>
            <person name="Qu J."/>
            <person name="Song X.-Z."/>
            <person name="Zhang L."/>
            <person name="Thornton R."/>
            <person name="Coyle M."/>
            <person name="Francisco L."/>
            <person name="Jackson L."/>
            <person name="Javaid M."/>
            <person name="Korchina V."/>
            <person name="Kovar C."/>
            <person name="Mata R."/>
            <person name="Mathew T."/>
            <person name="Ngo R."/>
            <person name="Nguyen L."/>
            <person name="Nguyen N."/>
            <person name="Okwuonu G."/>
            <person name="Ongeri F."/>
            <person name="Pham C."/>
            <person name="Simmons D."/>
            <person name="Wilczek-Boney K."/>
            <person name="Hale W."/>
            <person name="Jakkamsetti A."/>
            <person name="Pham P."/>
            <person name="Ruth R."/>
            <person name="San Lucas F."/>
            <person name="Warren J."/>
            <person name="Zhang J."/>
            <person name="Zhao Z."/>
            <person name="Zhou C."/>
            <person name="Zhu D."/>
            <person name="Lee S."/>
            <person name="Bess C."/>
            <person name="Blankenburg K."/>
            <person name="Forbes L."/>
            <person name="Fu Q."/>
            <person name="Gubbala S."/>
            <person name="Hirani K."/>
            <person name="Jayaseelan J.C."/>
            <person name="Lara F."/>
            <person name="Munidasa M."/>
            <person name="Palculict T."/>
            <person name="Patil S."/>
            <person name="Pu L.-L."/>
            <person name="Saada N."/>
            <person name="Tang L."/>
            <person name="Weissenberger G."/>
            <person name="Zhu Y."/>
            <person name="Hemphill L."/>
            <person name="Shang Y."/>
            <person name="Youmans B."/>
            <person name="Ayvaz T."/>
            <person name="Ross M."/>
            <person name="Santibanez J."/>
            <person name="Aqrawi P."/>
            <person name="Gross S."/>
            <person name="Joshi V."/>
            <person name="Fowler G."/>
            <person name="Nazareth L."/>
            <person name="Reid J."/>
            <person name="Worley K."/>
            <person name="Petrosino J."/>
            <person name="Highlander S."/>
            <person name="Gibbs R."/>
            <person name="Gibbs R."/>
        </authorList>
    </citation>
    <scope>NUCLEOTIDE SEQUENCE [LARGE SCALE GENOMIC DNA]</scope>
    <source>
        <strain evidence="2">ATCC 43553</strain>
    </source>
</reference>
<dbReference type="HOGENOM" id="CLU_061567_1_0_4"/>
<dbReference type="AlphaFoldDB" id="D4XDX1"/>
<dbReference type="SUPFAM" id="SSF56784">
    <property type="entry name" value="HAD-like"/>
    <property type="match status" value="1"/>
</dbReference>
<dbReference type="InterPro" id="IPR036412">
    <property type="entry name" value="HAD-like_sf"/>
</dbReference>
<dbReference type="CDD" id="cd01427">
    <property type="entry name" value="HAD_like"/>
    <property type="match status" value="1"/>
</dbReference>
<proteinExistence type="predicted"/>
<dbReference type="InterPro" id="IPR023214">
    <property type="entry name" value="HAD_sf"/>
</dbReference>
<evidence type="ECO:0000313" key="2">
    <source>
        <dbReference type="Proteomes" id="UP000004510"/>
    </source>
</evidence>
<protein>
    <recommendedName>
        <fullName evidence="3">Haloacid dehalogenase-like hydrolase</fullName>
    </recommendedName>
</protein>
<evidence type="ECO:0008006" key="3">
    <source>
        <dbReference type="Google" id="ProtNLM"/>
    </source>
</evidence>
<name>D4XDX1_9BURK</name>
<dbReference type="EMBL" id="ADMS01000082">
    <property type="protein sequence ID" value="EFF74998.1"/>
    <property type="molecule type" value="Genomic_DNA"/>
</dbReference>
<sequence>MAAVAPCALVMLRPSRIPMSDVIALIFDFDDTLASDSTSGFLESIGVDTASFWKDEVDPLLSKQDWDPVPAYLYKMIQLSQAGTHGLITQQRLKEWGARLDLHDGVPTLFQRLRAAVRAEQPQVQLEFYLISSGIGDVVRSTPIAHEFTEIWASEFVYGEDGGITFPRRIVSFTDKTRYLFHIQKGIIGRDFRNKPFEVNRKVPEDRLRVPFDQMVFVGDGYTDIPCFSLIRRAGGFAFGVWDPKHRDKRSRAWGFIEEGRVSNLNQARYDEQAELYQWLEEAVTSLAGRIALKSRVYRG</sequence>